<feature type="transmembrane region" description="Helical" evidence="8">
    <location>
        <begin position="134"/>
        <end position="152"/>
    </location>
</feature>
<dbReference type="RefSeq" id="WP_109837405.1">
    <property type="nucleotide sequence ID" value="NZ_QGKM01000022.1"/>
</dbReference>
<evidence type="ECO:0000256" key="3">
    <source>
        <dbReference type="ARBA" id="ARBA00022676"/>
    </source>
</evidence>
<feature type="transmembrane region" description="Helical" evidence="8">
    <location>
        <begin position="281"/>
        <end position="299"/>
    </location>
</feature>
<feature type="transmembrane region" description="Helical" evidence="8">
    <location>
        <begin position="101"/>
        <end position="122"/>
    </location>
</feature>
<keyword evidence="3" id="KW-0328">Glycosyltransferase</keyword>
<evidence type="ECO:0000313" key="11">
    <source>
        <dbReference type="Proteomes" id="UP000245539"/>
    </source>
</evidence>
<dbReference type="InterPro" id="IPR003342">
    <property type="entry name" value="ArnT-like_N"/>
</dbReference>
<dbReference type="Proteomes" id="UP000245539">
    <property type="component" value="Unassembled WGS sequence"/>
</dbReference>
<feature type="transmembrane region" description="Helical" evidence="8">
    <location>
        <begin position="311"/>
        <end position="330"/>
    </location>
</feature>
<dbReference type="Pfam" id="PF02366">
    <property type="entry name" value="PMT"/>
    <property type="match status" value="1"/>
</dbReference>
<sequence length="517" mass="58842">MPGLSRRLPLLFLTVLALLLAVSAYLRLLFDFNAGHMDEYDYLFVGQRLLSGQGWPSYSYIFGSDLNWYLLGLGEQLLGGLTGARIVSAAFGLLSLLGMYLFTYVLWCSRLIAFIATSLLALQSIQLFISRFATYDIISFACFSLALAPLVLACQKTDRSRYLYLLLSVVLMSLAITSKYVVILYMPLLAGLALLRAPKLGFTFGALVGVALLAYVAMNWEPLQQLYQVQIKGVHGNSNGSFEYLIWSEIKYLWMLLLMWLLAVIWRAMECGRGFWRDARWIQLMLLGLFSLPMAAYHLNALNMISLFKHLVYAVYFLIPAAAWLIGMVLKESDYRYLKQSIASVLVLGFSVISYQQLKEMEVAYADVSPVLELIDGQLDHQTTILSEDPYLFRYLANDVVPQVQIKESGWLDNNLDGKHETQDVIEAVWDAKFTYVFLNDQLHPSLNVKLRKLLALKKYQPVWSELYEVSDVMTRKTTGTMSLYRRTEAPRLSLLEDDLFGRGKAMQVYEARGRDD</sequence>
<evidence type="ECO:0000256" key="8">
    <source>
        <dbReference type="SAM" id="Phobius"/>
    </source>
</evidence>
<accession>A0A317CGV0</accession>
<dbReference type="GO" id="GO:0016763">
    <property type="term" value="F:pentosyltransferase activity"/>
    <property type="evidence" value="ECO:0007669"/>
    <property type="project" value="TreeGrafter"/>
</dbReference>
<feature type="transmembrane region" description="Helical" evidence="8">
    <location>
        <begin position="200"/>
        <end position="218"/>
    </location>
</feature>
<evidence type="ECO:0000256" key="2">
    <source>
        <dbReference type="ARBA" id="ARBA00022475"/>
    </source>
</evidence>
<keyword evidence="6 8" id="KW-1133">Transmembrane helix</keyword>
<organism evidence="10 11">
    <name type="scientific">Leucothrix pacifica</name>
    <dbReference type="NCBI Taxonomy" id="1247513"/>
    <lineage>
        <taxon>Bacteria</taxon>
        <taxon>Pseudomonadati</taxon>
        <taxon>Pseudomonadota</taxon>
        <taxon>Gammaproteobacteria</taxon>
        <taxon>Thiotrichales</taxon>
        <taxon>Thiotrichaceae</taxon>
        <taxon>Leucothrix</taxon>
    </lineage>
</organism>
<dbReference type="GO" id="GO:0005886">
    <property type="term" value="C:plasma membrane"/>
    <property type="evidence" value="ECO:0007669"/>
    <property type="project" value="UniProtKB-SubCell"/>
</dbReference>
<dbReference type="GO" id="GO:0009103">
    <property type="term" value="P:lipopolysaccharide biosynthetic process"/>
    <property type="evidence" value="ECO:0007669"/>
    <property type="project" value="UniProtKB-ARBA"/>
</dbReference>
<evidence type="ECO:0000259" key="9">
    <source>
        <dbReference type="Pfam" id="PF02366"/>
    </source>
</evidence>
<dbReference type="GO" id="GO:0000030">
    <property type="term" value="F:mannosyltransferase activity"/>
    <property type="evidence" value="ECO:0007669"/>
    <property type="project" value="InterPro"/>
</dbReference>
<keyword evidence="11" id="KW-1185">Reference proteome</keyword>
<comment type="caution">
    <text evidence="10">The sequence shown here is derived from an EMBL/GenBank/DDBJ whole genome shotgun (WGS) entry which is preliminary data.</text>
</comment>
<evidence type="ECO:0000256" key="5">
    <source>
        <dbReference type="ARBA" id="ARBA00022692"/>
    </source>
</evidence>
<evidence type="ECO:0000256" key="7">
    <source>
        <dbReference type="ARBA" id="ARBA00023136"/>
    </source>
</evidence>
<name>A0A317CGV0_9GAMM</name>
<dbReference type="GO" id="GO:0006493">
    <property type="term" value="P:protein O-linked glycosylation"/>
    <property type="evidence" value="ECO:0007669"/>
    <property type="project" value="InterPro"/>
</dbReference>
<keyword evidence="5 8" id="KW-0812">Transmembrane</keyword>
<keyword evidence="2" id="KW-1003">Cell membrane</keyword>
<protein>
    <recommendedName>
        <fullName evidence="9">ArnT-like N-terminal domain-containing protein</fullName>
    </recommendedName>
</protein>
<feature type="domain" description="ArnT-like N-terminal" evidence="9">
    <location>
        <begin position="46"/>
        <end position="192"/>
    </location>
</feature>
<evidence type="ECO:0000313" key="10">
    <source>
        <dbReference type="EMBL" id="PWQ97804.1"/>
    </source>
</evidence>
<dbReference type="EMBL" id="QGKM01000022">
    <property type="protein sequence ID" value="PWQ97804.1"/>
    <property type="molecule type" value="Genomic_DNA"/>
</dbReference>
<reference evidence="10 11" key="1">
    <citation type="submission" date="2018-05" db="EMBL/GenBank/DDBJ databases">
        <title>Leucothrix arctica sp. nov., isolated from Arctic seawater.</title>
        <authorList>
            <person name="Choi A."/>
            <person name="Baek K."/>
        </authorList>
    </citation>
    <scope>NUCLEOTIDE SEQUENCE [LARGE SCALE GENOMIC DNA]</scope>
    <source>
        <strain evidence="10 11">JCM 18388</strain>
    </source>
</reference>
<evidence type="ECO:0000256" key="1">
    <source>
        <dbReference type="ARBA" id="ARBA00004651"/>
    </source>
</evidence>
<evidence type="ECO:0000256" key="4">
    <source>
        <dbReference type="ARBA" id="ARBA00022679"/>
    </source>
</evidence>
<dbReference type="AlphaFoldDB" id="A0A317CGV0"/>
<keyword evidence="7 8" id="KW-0472">Membrane</keyword>
<evidence type="ECO:0000256" key="6">
    <source>
        <dbReference type="ARBA" id="ARBA00022989"/>
    </source>
</evidence>
<gene>
    <name evidence="10" type="ORF">DKW60_09420</name>
</gene>
<dbReference type="InterPro" id="IPR050297">
    <property type="entry name" value="LipidA_mod_glycosyltrf_83"/>
</dbReference>
<feature type="transmembrane region" description="Helical" evidence="8">
    <location>
        <begin position="164"/>
        <end position="188"/>
    </location>
</feature>
<keyword evidence="4" id="KW-0808">Transferase</keyword>
<dbReference type="PANTHER" id="PTHR33908:SF11">
    <property type="entry name" value="MEMBRANE PROTEIN"/>
    <property type="match status" value="1"/>
</dbReference>
<comment type="subcellular location">
    <subcellularLocation>
        <location evidence="1">Cell membrane</location>
        <topology evidence="1">Multi-pass membrane protein</topology>
    </subcellularLocation>
</comment>
<dbReference type="PANTHER" id="PTHR33908">
    <property type="entry name" value="MANNOSYLTRANSFERASE YKCB-RELATED"/>
    <property type="match status" value="1"/>
</dbReference>
<feature type="transmembrane region" description="Helical" evidence="8">
    <location>
        <begin position="252"/>
        <end position="269"/>
    </location>
</feature>
<proteinExistence type="predicted"/>
<dbReference type="OrthoDB" id="5621093at2"/>